<comment type="caution">
    <text evidence="1">The sequence shown here is derived from an EMBL/GenBank/DDBJ whole genome shotgun (WGS) entry which is preliminary data.</text>
</comment>
<dbReference type="AlphaFoldDB" id="A0A8S4R150"/>
<gene>
    <name evidence="1" type="primary">jg14887</name>
    <name evidence="1" type="ORF">PAEG_LOCUS8907</name>
</gene>
<proteinExistence type="predicted"/>
<accession>A0A8S4R150</accession>
<dbReference type="EMBL" id="CAKXAJ010024721">
    <property type="protein sequence ID" value="CAH2229429.1"/>
    <property type="molecule type" value="Genomic_DNA"/>
</dbReference>
<organism evidence="1 2">
    <name type="scientific">Pararge aegeria aegeria</name>
    <dbReference type="NCBI Taxonomy" id="348720"/>
    <lineage>
        <taxon>Eukaryota</taxon>
        <taxon>Metazoa</taxon>
        <taxon>Ecdysozoa</taxon>
        <taxon>Arthropoda</taxon>
        <taxon>Hexapoda</taxon>
        <taxon>Insecta</taxon>
        <taxon>Pterygota</taxon>
        <taxon>Neoptera</taxon>
        <taxon>Endopterygota</taxon>
        <taxon>Lepidoptera</taxon>
        <taxon>Glossata</taxon>
        <taxon>Ditrysia</taxon>
        <taxon>Papilionoidea</taxon>
        <taxon>Nymphalidae</taxon>
        <taxon>Satyrinae</taxon>
        <taxon>Satyrini</taxon>
        <taxon>Parargina</taxon>
        <taxon>Pararge</taxon>
    </lineage>
</organism>
<evidence type="ECO:0000313" key="2">
    <source>
        <dbReference type="Proteomes" id="UP000838756"/>
    </source>
</evidence>
<evidence type="ECO:0000313" key="1">
    <source>
        <dbReference type="EMBL" id="CAH2229429.1"/>
    </source>
</evidence>
<dbReference type="OrthoDB" id="10589001at2759"/>
<dbReference type="Proteomes" id="UP000838756">
    <property type="component" value="Unassembled WGS sequence"/>
</dbReference>
<keyword evidence="2" id="KW-1185">Reference proteome</keyword>
<name>A0A8S4R150_9NEOP</name>
<protein>
    <submittedName>
        <fullName evidence="1">Jg14887 protein</fullName>
    </submittedName>
</protein>
<reference evidence="1" key="1">
    <citation type="submission" date="2022-03" db="EMBL/GenBank/DDBJ databases">
        <authorList>
            <person name="Lindestad O."/>
        </authorList>
    </citation>
    <scope>NUCLEOTIDE SEQUENCE</scope>
</reference>
<sequence length="155" mass="17072">MYGTMYNEKIMEFWCAGFRTSASHAACASARPRPLARTSWEIASRSPQSGSNVVLYRRVLAATLAPREPPFEYANAPQIFERRARGENSELVVRSWPSRGRDRSRWKTSGKCGQYDAACTVVAGAAGPSRARICAPPCPRPAGGRARKTNHETGR</sequence>